<keyword evidence="5 8" id="KW-0812">Transmembrane</keyword>
<evidence type="ECO:0000256" key="7">
    <source>
        <dbReference type="ARBA" id="ARBA00023136"/>
    </source>
</evidence>
<dbReference type="AlphaFoldDB" id="A0A3P3VUZ6"/>
<dbReference type="GO" id="GO:1903785">
    <property type="term" value="P:L-valine transmembrane transport"/>
    <property type="evidence" value="ECO:0007669"/>
    <property type="project" value="TreeGrafter"/>
</dbReference>
<dbReference type="Pfam" id="PF03591">
    <property type="entry name" value="AzlC"/>
    <property type="match status" value="1"/>
</dbReference>
<evidence type="ECO:0000256" key="5">
    <source>
        <dbReference type="ARBA" id="ARBA00022692"/>
    </source>
</evidence>
<evidence type="ECO:0000256" key="4">
    <source>
        <dbReference type="ARBA" id="ARBA00022475"/>
    </source>
</evidence>
<dbReference type="EMBL" id="QWEZ01000001">
    <property type="protein sequence ID" value="RRJ85446.1"/>
    <property type="molecule type" value="Genomic_DNA"/>
</dbReference>
<reference evidence="9 10" key="2">
    <citation type="submission" date="2018-12" db="EMBL/GenBank/DDBJ databases">
        <title>Simiduia agarivorans gen. nov., sp. nov., a marine, agarolytic bacterium isolated from shallow coastal water from Keelung, Taiwan.</title>
        <authorList>
            <person name="Shieh W.Y."/>
        </authorList>
    </citation>
    <scope>NUCLEOTIDE SEQUENCE [LARGE SCALE GENOMIC DNA]</scope>
    <source>
        <strain evidence="9 10">GTF-13</strain>
    </source>
</reference>
<accession>A0A3P3VUZ6</accession>
<feature type="transmembrane region" description="Helical" evidence="8">
    <location>
        <begin position="139"/>
        <end position="156"/>
    </location>
</feature>
<evidence type="ECO:0000256" key="6">
    <source>
        <dbReference type="ARBA" id="ARBA00022989"/>
    </source>
</evidence>
<feature type="transmembrane region" description="Helical" evidence="8">
    <location>
        <begin position="12"/>
        <end position="31"/>
    </location>
</feature>
<organism evidence="9 10">
    <name type="scientific">Aestuariirhabdus litorea</name>
    <dbReference type="NCBI Taxonomy" id="2528527"/>
    <lineage>
        <taxon>Bacteria</taxon>
        <taxon>Pseudomonadati</taxon>
        <taxon>Pseudomonadota</taxon>
        <taxon>Gammaproteobacteria</taxon>
        <taxon>Oceanospirillales</taxon>
        <taxon>Aestuariirhabdaceae</taxon>
        <taxon>Aestuariirhabdus</taxon>
    </lineage>
</organism>
<dbReference type="Proteomes" id="UP000280792">
    <property type="component" value="Unassembled WGS sequence"/>
</dbReference>
<evidence type="ECO:0000313" key="9">
    <source>
        <dbReference type="EMBL" id="RRJ85446.1"/>
    </source>
</evidence>
<feature type="transmembrane region" description="Helical" evidence="8">
    <location>
        <begin position="163"/>
        <end position="181"/>
    </location>
</feature>
<proteinExistence type="inferred from homology"/>
<evidence type="ECO:0000256" key="3">
    <source>
        <dbReference type="ARBA" id="ARBA00022448"/>
    </source>
</evidence>
<dbReference type="PANTHER" id="PTHR34979">
    <property type="entry name" value="INNER MEMBRANE PROTEIN YGAZ"/>
    <property type="match status" value="1"/>
</dbReference>
<comment type="subcellular location">
    <subcellularLocation>
        <location evidence="1">Cell membrane</location>
        <topology evidence="1">Multi-pass membrane protein</topology>
    </subcellularLocation>
</comment>
<gene>
    <name evidence="9" type="ORF">D0544_04805</name>
</gene>
<sequence>MGEELLSGARNTIPLIVGAIPFGIIFGTLAVTNGLSAWTAMAMSLFVFAGSSQFIAVGLLALGSSPAIIVLTTFVVNLRHLLYAASLVPYVRHLPQRWRVLLAFGLTDESYAVVASRYLNEAPRPNNHWFFLGSNLAMWGNWQLCTLIGITLGTLIPDMSSWGLDFAMSVTFIGLVVPYVRNWPMLAAVLTSGAMAWAAHPLPHNLGLILAALSGVLAGVICERLKGSREHKK</sequence>
<dbReference type="InterPro" id="IPR011606">
    <property type="entry name" value="Brnchd-chn_aa_trnsp_permease"/>
</dbReference>
<keyword evidence="3" id="KW-0813">Transport</keyword>
<evidence type="ECO:0000256" key="2">
    <source>
        <dbReference type="ARBA" id="ARBA00010735"/>
    </source>
</evidence>
<comment type="caution">
    <text evidence="9">The sequence shown here is derived from an EMBL/GenBank/DDBJ whole genome shotgun (WGS) entry which is preliminary data.</text>
</comment>
<keyword evidence="7 8" id="KW-0472">Membrane</keyword>
<keyword evidence="6 8" id="KW-1133">Transmembrane helix</keyword>
<comment type="similarity">
    <text evidence="2">Belongs to the AzlC family.</text>
</comment>
<name>A0A3P3VUZ6_9GAMM</name>
<evidence type="ECO:0000256" key="8">
    <source>
        <dbReference type="SAM" id="Phobius"/>
    </source>
</evidence>
<evidence type="ECO:0000256" key="1">
    <source>
        <dbReference type="ARBA" id="ARBA00004651"/>
    </source>
</evidence>
<protein>
    <submittedName>
        <fullName evidence="9">Branched-chain amino acid ABC transporter permease</fullName>
    </submittedName>
</protein>
<keyword evidence="10" id="KW-1185">Reference proteome</keyword>
<dbReference type="GO" id="GO:0005886">
    <property type="term" value="C:plasma membrane"/>
    <property type="evidence" value="ECO:0007669"/>
    <property type="project" value="UniProtKB-SubCell"/>
</dbReference>
<feature type="transmembrane region" description="Helical" evidence="8">
    <location>
        <begin position="201"/>
        <end position="222"/>
    </location>
</feature>
<keyword evidence="4" id="KW-1003">Cell membrane</keyword>
<reference evidence="9 10" key="1">
    <citation type="submission" date="2018-08" db="EMBL/GenBank/DDBJ databases">
        <authorList>
            <person name="Khan S.A."/>
        </authorList>
    </citation>
    <scope>NUCLEOTIDE SEQUENCE [LARGE SCALE GENOMIC DNA]</scope>
    <source>
        <strain evidence="9 10">GTF-13</strain>
    </source>
</reference>
<dbReference type="PANTHER" id="PTHR34979:SF1">
    <property type="entry name" value="INNER MEMBRANE PROTEIN YGAZ"/>
    <property type="match status" value="1"/>
</dbReference>
<evidence type="ECO:0000313" key="10">
    <source>
        <dbReference type="Proteomes" id="UP000280792"/>
    </source>
</evidence>